<evidence type="ECO:0000313" key="2">
    <source>
        <dbReference type="EMBL" id="KAK3912261.1"/>
    </source>
</evidence>
<dbReference type="EMBL" id="JAHWGI010000292">
    <property type="protein sequence ID" value="KAK3912261.1"/>
    <property type="molecule type" value="Genomic_DNA"/>
</dbReference>
<evidence type="ECO:0000256" key="1">
    <source>
        <dbReference type="SAM" id="MobiDB-lite"/>
    </source>
</evidence>
<reference evidence="2" key="1">
    <citation type="submission" date="2021-07" db="EMBL/GenBank/DDBJ databases">
        <authorList>
            <person name="Catto M.A."/>
            <person name="Jacobson A."/>
            <person name="Kennedy G."/>
            <person name="Labadie P."/>
            <person name="Hunt B.G."/>
            <person name="Srinivasan R."/>
        </authorList>
    </citation>
    <scope>NUCLEOTIDE SEQUENCE</scope>
    <source>
        <strain evidence="2">PL_HMW_Pooled</strain>
        <tissue evidence="2">Head</tissue>
    </source>
</reference>
<feature type="region of interest" description="Disordered" evidence="1">
    <location>
        <begin position="1"/>
        <end position="204"/>
    </location>
</feature>
<keyword evidence="3" id="KW-1185">Reference proteome</keyword>
<feature type="compositionally biased region" description="Low complexity" evidence="1">
    <location>
        <begin position="131"/>
        <end position="143"/>
    </location>
</feature>
<gene>
    <name evidence="2" type="ORF">KUF71_021831</name>
</gene>
<feature type="compositionally biased region" description="Basic and acidic residues" evidence="1">
    <location>
        <begin position="195"/>
        <end position="204"/>
    </location>
</feature>
<proteinExistence type="predicted"/>
<feature type="compositionally biased region" description="Pro residues" evidence="1">
    <location>
        <begin position="24"/>
        <end position="36"/>
    </location>
</feature>
<evidence type="ECO:0000313" key="3">
    <source>
        <dbReference type="Proteomes" id="UP001219518"/>
    </source>
</evidence>
<protein>
    <submittedName>
        <fullName evidence="2">Uncharacterized protein</fullName>
    </submittedName>
</protein>
<comment type="caution">
    <text evidence="2">The sequence shown here is derived from an EMBL/GenBank/DDBJ whole genome shotgun (WGS) entry which is preliminary data.</text>
</comment>
<feature type="compositionally biased region" description="Low complexity" evidence="1">
    <location>
        <begin position="69"/>
        <end position="99"/>
    </location>
</feature>
<feature type="compositionally biased region" description="Gly residues" evidence="1">
    <location>
        <begin position="100"/>
        <end position="115"/>
    </location>
</feature>
<dbReference type="AlphaFoldDB" id="A0AAE1LA03"/>
<dbReference type="Proteomes" id="UP001219518">
    <property type="component" value="Unassembled WGS sequence"/>
</dbReference>
<sequence length="204" mass="20478">MTGRKKIKAMKPLEGSAAEWSAPFPLPPLPLAPPNPFHAGAPAPTLQRRLVAGSGDSEEEGVRGEVEVESGVSIRSGSAATTTTVLGITAGTAGPMGAATGPGTGSAGPAAGGGPAVVAVRSCRNNKTAPRRTAPGRAAAAWARPDHRRAAPRLCPPRPPRGDQSWSGGKARRGALLAAPAPRGGADQTSSVLARRGESLAELK</sequence>
<name>A0AAE1LA03_9NEOP</name>
<feature type="compositionally biased region" description="Low complexity" evidence="1">
    <location>
        <begin position="174"/>
        <end position="186"/>
    </location>
</feature>
<accession>A0AAE1LA03</accession>
<reference evidence="2" key="2">
    <citation type="journal article" date="2023" name="BMC Genomics">
        <title>Pest status, molecular evolution, and epigenetic factors derived from the genome assembly of Frankliniella fusca, a thysanopteran phytovirus vector.</title>
        <authorList>
            <person name="Catto M.A."/>
            <person name="Labadie P.E."/>
            <person name="Jacobson A.L."/>
            <person name="Kennedy G.G."/>
            <person name="Srinivasan R."/>
            <person name="Hunt B.G."/>
        </authorList>
    </citation>
    <scope>NUCLEOTIDE SEQUENCE</scope>
    <source>
        <strain evidence="2">PL_HMW_Pooled</strain>
    </source>
</reference>
<organism evidence="2 3">
    <name type="scientific">Frankliniella fusca</name>
    <dbReference type="NCBI Taxonomy" id="407009"/>
    <lineage>
        <taxon>Eukaryota</taxon>
        <taxon>Metazoa</taxon>
        <taxon>Ecdysozoa</taxon>
        <taxon>Arthropoda</taxon>
        <taxon>Hexapoda</taxon>
        <taxon>Insecta</taxon>
        <taxon>Pterygota</taxon>
        <taxon>Neoptera</taxon>
        <taxon>Paraneoptera</taxon>
        <taxon>Thysanoptera</taxon>
        <taxon>Terebrantia</taxon>
        <taxon>Thripoidea</taxon>
        <taxon>Thripidae</taxon>
        <taxon>Frankliniella</taxon>
    </lineage>
</organism>